<accession>A0ABX6BLB0</accession>
<protein>
    <submittedName>
        <fullName evidence="5">FAD-dependent monooxygenase</fullName>
    </submittedName>
</protein>
<dbReference type="GO" id="GO:0004497">
    <property type="term" value="F:monooxygenase activity"/>
    <property type="evidence" value="ECO:0007669"/>
    <property type="project" value="UniProtKB-KW"/>
</dbReference>
<dbReference type="SUPFAM" id="SSF54373">
    <property type="entry name" value="FAD-linked reductases, C-terminal domain"/>
    <property type="match status" value="1"/>
</dbReference>
<proteinExistence type="predicted"/>
<dbReference type="Pfam" id="PF01494">
    <property type="entry name" value="FAD_binding_3"/>
    <property type="match status" value="1"/>
</dbReference>
<organism evidence="5 6">
    <name type="scientific">Streptomyces cinereoruber</name>
    <dbReference type="NCBI Taxonomy" id="67260"/>
    <lineage>
        <taxon>Bacteria</taxon>
        <taxon>Bacillati</taxon>
        <taxon>Actinomycetota</taxon>
        <taxon>Actinomycetes</taxon>
        <taxon>Kitasatosporales</taxon>
        <taxon>Streptomycetaceae</taxon>
        <taxon>Streptomyces</taxon>
    </lineage>
</organism>
<dbReference type="Proteomes" id="UP000326029">
    <property type="component" value="Chromosome"/>
</dbReference>
<keyword evidence="6" id="KW-1185">Reference proteome</keyword>
<name>A0ABX6BLB0_9ACTN</name>
<dbReference type="InterPro" id="IPR050493">
    <property type="entry name" value="FAD-dep_Monooxygenase_BioMet"/>
</dbReference>
<sequence length="501" mass="53054">MGQVGGSPDEDETPGRSAAWTPPRAPQVEALREPAEKEAADGCPAVPEGGTVPAQDTSGPSCGTTDDDSLFEAVRPRTRSSRDRSRPPPTRTGLHCLEVPTAPRGGGIRGNSPRSASRHLAAPHTRSAVHTQEAVISSYASDPESNHAGVLIVGGSLGGLTTALALASRGLPSVVLERTGGRTQRGVAILVTGARLQRAIGPAAQDVVGEALGPSSTSQGALPHAWWDVYSALRSAVDADPLITVVEKAHVVKVGQDSASVWARTETGEAWTADVLVGADGYRSVVRRHVDAEHPDAAYAGYVVWLGQSALPPSHRDRPGGPDFFPSGDDMLAVYPLAERDGQVTRFGWGWFDPNRNAHFRRIGAVAGKRVMRTPRPGDIPDELYRTMATAAGHKWDEPWRSAVAEAFHAREVVATPIAEYLPDRVVSGRVALLGDAAHAQTPMTGAGFEEAVTDARVIADALAGTDSPERALERYELHRLADMRHRVSAGQSFSRSFAGA</sequence>
<dbReference type="InterPro" id="IPR002938">
    <property type="entry name" value="FAD-bd"/>
</dbReference>
<evidence type="ECO:0000256" key="2">
    <source>
        <dbReference type="ARBA" id="ARBA00023033"/>
    </source>
</evidence>
<gene>
    <name evidence="5" type="ORF">CP977_31175</name>
</gene>
<dbReference type="SUPFAM" id="SSF51905">
    <property type="entry name" value="FAD/NAD(P)-binding domain"/>
    <property type="match status" value="1"/>
</dbReference>
<evidence type="ECO:0000256" key="3">
    <source>
        <dbReference type="SAM" id="MobiDB-lite"/>
    </source>
</evidence>
<feature type="domain" description="FAD-binding" evidence="4">
    <location>
        <begin position="228"/>
        <end position="482"/>
    </location>
</feature>
<feature type="compositionally biased region" description="Basic and acidic residues" evidence="3">
    <location>
        <begin position="30"/>
        <end position="40"/>
    </location>
</feature>
<keyword evidence="2 5" id="KW-0503">Monooxygenase</keyword>
<dbReference type="Gene3D" id="3.50.50.60">
    <property type="entry name" value="FAD/NAD(P)-binding domain"/>
    <property type="match status" value="2"/>
</dbReference>
<dbReference type="PANTHER" id="PTHR13789">
    <property type="entry name" value="MONOOXYGENASE"/>
    <property type="match status" value="1"/>
</dbReference>
<reference evidence="5 6" key="1">
    <citation type="submission" date="2017-09" db="EMBL/GenBank/DDBJ databases">
        <authorList>
            <person name="Lee N."/>
            <person name="Cho B.-K."/>
        </authorList>
    </citation>
    <scope>NUCLEOTIDE SEQUENCE [LARGE SCALE GENOMIC DNA]</scope>
    <source>
        <strain evidence="5 6">ATCC 19740</strain>
    </source>
</reference>
<dbReference type="PANTHER" id="PTHR13789:SF309">
    <property type="entry name" value="PUTATIVE (AFU_ORTHOLOGUE AFUA_6G14510)-RELATED"/>
    <property type="match status" value="1"/>
</dbReference>
<keyword evidence="1" id="KW-0560">Oxidoreductase</keyword>
<evidence type="ECO:0000256" key="1">
    <source>
        <dbReference type="ARBA" id="ARBA00023002"/>
    </source>
</evidence>
<dbReference type="InterPro" id="IPR036188">
    <property type="entry name" value="FAD/NAD-bd_sf"/>
</dbReference>
<feature type="region of interest" description="Disordered" evidence="3">
    <location>
        <begin position="1"/>
        <end position="130"/>
    </location>
</feature>
<evidence type="ECO:0000313" key="5">
    <source>
        <dbReference type="EMBL" id="QEV36086.1"/>
    </source>
</evidence>
<dbReference type="PRINTS" id="PR00420">
    <property type="entry name" value="RNGMNOXGNASE"/>
</dbReference>
<evidence type="ECO:0000259" key="4">
    <source>
        <dbReference type="Pfam" id="PF01494"/>
    </source>
</evidence>
<evidence type="ECO:0000313" key="6">
    <source>
        <dbReference type="Proteomes" id="UP000326029"/>
    </source>
</evidence>
<feature type="compositionally biased region" description="Polar residues" evidence="3">
    <location>
        <begin position="54"/>
        <end position="64"/>
    </location>
</feature>
<dbReference type="EMBL" id="CP023693">
    <property type="protein sequence ID" value="QEV36086.1"/>
    <property type="molecule type" value="Genomic_DNA"/>
</dbReference>